<accession>A0A562SQJ3</accession>
<comment type="caution">
    <text evidence="2">The sequence shown here is derived from an EMBL/GenBank/DDBJ whole genome shotgun (WGS) entry which is preliminary data.</text>
</comment>
<sequence length="151" mass="17284">MESTLLHWKTSRSIFSGMFEKYNLEQLNTIPAGFNNNLIWNIGHVIAAQQGLVYRSCNIPMCISDDFFNRYKPGTKPTAAIIQQEADEIKELLTSLIEKTEADLTNNIFQTFNQRKTVTGFDLHNLEDAVTFNNYHEGLHLGYCMSIAKFI</sequence>
<organism evidence="2 3">
    <name type="scientific">Lacibacter cauensis</name>
    <dbReference type="NCBI Taxonomy" id="510947"/>
    <lineage>
        <taxon>Bacteria</taxon>
        <taxon>Pseudomonadati</taxon>
        <taxon>Bacteroidota</taxon>
        <taxon>Chitinophagia</taxon>
        <taxon>Chitinophagales</taxon>
        <taxon>Chitinophagaceae</taxon>
        <taxon>Lacibacter</taxon>
    </lineage>
</organism>
<dbReference type="Pfam" id="PF12867">
    <property type="entry name" value="DinB_2"/>
    <property type="match status" value="1"/>
</dbReference>
<dbReference type="Proteomes" id="UP000316167">
    <property type="component" value="Unassembled WGS sequence"/>
</dbReference>
<reference evidence="2 3" key="1">
    <citation type="journal article" date="2015" name="Stand. Genomic Sci.">
        <title>Genomic Encyclopedia of Bacterial and Archaeal Type Strains, Phase III: the genomes of soil and plant-associated and newly described type strains.</title>
        <authorList>
            <person name="Whitman W.B."/>
            <person name="Woyke T."/>
            <person name="Klenk H.P."/>
            <person name="Zhou Y."/>
            <person name="Lilburn T.G."/>
            <person name="Beck B.J."/>
            <person name="De Vos P."/>
            <person name="Vandamme P."/>
            <person name="Eisen J.A."/>
            <person name="Garrity G."/>
            <person name="Hugenholtz P."/>
            <person name="Kyrpides N.C."/>
        </authorList>
    </citation>
    <scope>NUCLEOTIDE SEQUENCE [LARGE SCALE GENOMIC DNA]</scope>
    <source>
        <strain evidence="2 3">CGMCC 1.7271</strain>
    </source>
</reference>
<dbReference type="InterPro" id="IPR034660">
    <property type="entry name" value="DinB/YfiT-like"/>
</dbReference>
<dbReference type="OrthoDB" id="4295522at2"/>
<dbReference type="EMBL" id="VLLE01000003">
    <property type="protein sequence ID" value="TWI83066.1"/>
    <property type="molecule type" value="Genomic_DNA"/>
</dbReference>
<dbReference type="AlphaFoldDB" id="A0A562SQJ3"/>
<feature type="domain" description="DinB-like" evidence="1">
    <location>
        <begin position="8"/>
        <end position="143"/>
    </location>
</feature>
<dbReference type="InterPro" id="IPR024775">
    <property type="entry name" value="DinB-like"/>
</dbReference>
<evidence type="ECO:0000313" key="2">
    <source>
        <dbReference type="EMBL" id="TWI83066.1"/>
    </source>
</evidence>
<evidence type="ECO:0000259" key="1">
    <source>
        <dbReference type="Pfam" id="PF12867"/>
    </source>
</evidence>
<dbReference type="RefSeq" id="WP_144885153.1">
    <property type="nucleotide sequence ID" value="NZ_VLLE01000003.1"/>
</dbReference>
<gene>
    <name evidence="2" type="ORF">IQ13_1172</name>
</gene>
<dbReference type="SUPFAM" id="SSF109854">
    <property type="entry name" value="DinB/YfiT-like putative metalloenzymes"/>
    <property type="match status" value="1"/>
</dbReference>
<keyword evidence="3" id="KW-1185">Reference proteome</keyword>
<evidence type="ECO:0000313" key="3">
    <source>
        <dbReference type="Proteomes" id="UP000316167"/>
    </source>
</evidence>
<dbReference type="Gene3D" id="1.20.120.450">
    <property type="entry name" value="dinb family like domain"/>
    <property type="match status" value="1"/>
</dbReference>
<proteinExistence type="predicted"/>
<protein>
    <submittedName>
        <fullName evidence="2">DinB family protein</fullName>
    </submittedName>
</protein>
<name>A0A562SQJ3_9BACT</name>